<dbReference type="AlphaFoldDB" id="A0A841GRK3"/>
<gene>
    <name evidence="1" type="ORF">HNQ61_000510</name>
</gene>
<comment type="caution">
    <text evidence="1">The sequence shown here is derived from an EMBL/GenBank/DDBJ whole genome shotgun (WGS) entry which is preliminary data.</text>
</comment>
<evidence type="ECO:0000313" key="1">
    <source>
        <dbReference type="EMBL" id="MBB6068899.1"/>
    </source>
</evidence>
<accession>A0A841GRK3</accession>
<organism evidence="1 2">
    <name type="scientific">Longimicrobium terrae</name>
    <dbReference type="NCBI Taxonomy" id="1639882"/>
    <lineage>
        <taxon>Bacteria</taxon>
        <taxon>Pseudomonadati</taxon>
        <taxon>Gemmatimonadota</taxon>
        <taxon>Longimicrobiia</taxon>
        <taxon>Longimicrobiales</taxon>
        <taxon>Longimicrobiaceae</taxon>
        <taxon>Longimicrobium</taxon>
    </lineage>
</organism>
<dbReference type="Gene3D" id="3.30.530.20">
    <property type="match status" value="1"/>
</dbReference>
<reference evidence="1 2" key="1">
    <citation type="submission" date="2020-08" db="EMBL/GenBank/DDBJ databases">
        <title>Genomic Encyclopedia of Type Strains, Phase IV (KMG-IV): sequencing the most valuable type-strain genomes for metagenomic binning, comparative biology and taxonomic classification.</title>
        <authorList>
            <person name="Goeker M."/>
        </authorList>
    </citation>
    <scope>NUCLEOTIDE SEQUENCE [LARGE SCALE GENOMIC DNA]</scope>
    <source>
        <strain evidence="1 2">DSM 29007</strain>
    </source>
</reference>
<dbReference type="Proteomes" id="UP000582837">
    <property type="component" value="Unassembled WGS sequence"/>
</dbReference>
<protein>
    <recommendedName>
        <fullName evidence="3">SRPBCC family protein</fullName>
    </recommendedName>
</protein>
<dbReference type="SUPFAM" id="SSF55961">
    <property type="entry name" value="Bet v1-like"/>
    <property type="match status" value="1"/>
</dbReference>
<evidence type="ECO:0000313" key="2">
    <source>
        <dbReference type="Proteomes" id="UP000582837"/>
    </source>
</evidence>
<dbReference type="EMBL" id="JACHIA010000001">
    <property type="protein sequence ID" value="MBB6068899.1"/>
    <property type="molecule type" value="Genomic_DNA"/>
</dbReference>
<sequence length="162" mass="17991">MKVRNVHQRTLDASGTQVGALIDGLAQRGDRLWPEERWPQLRFDRPLGAGAVGGHGPVRYVIEAYAPGRGIRCRFTAPRGFLGTHGFEVEDAGGGRTVLRHVLEMRTTGPALLSWPLVFRPLHDALIEDALDRAERSVGMKPAGARWSVWVRVLRRVLRGRG</sequence>
<keyword evidence="2" id="KW-1185">Reference proteome</keyword>
<evidence type="ECO:0008006" key="3">
    <source>
        <dbReference type="Google" id="ProtNLM"/>
    </source>
</evidence>
<dbReference type="InterPro" id="IPR023393">
    <property type="entry name" value="START-like_dom_sf"/>
</dbReference>
<proteinExistence type="predicted"/>
<name>A0A841GRK3_9BACT</name>
<dbReference type="RefSeq" id="WP_170031371.1">
    <property type="nucleotide sequence ID" value="NZ_JABDTL010000001.1"/>
</dbReference>